<gene>
    <name evidence="4" type="primary">LOC110975483</name>
</gene>
<dbReference type="AlphaFoldDB" id="A0A8B7XS74"/>
<dbReference type="InterPro" id="IPR008979">
    <property type="entry name" value="Galactose-bd-like_sf"/>
</dbReference>
<dbReference type="SMART" id="SM00231">
    <property type="entry name" value="FA58C"/>
    <property type="match status" value="1"/>
</dbReference>
<sequence>MKQVMTEIREHCPGKRGCSSAEEGPKEPAPNIVECSTPQPLGMEDGTITDSQISASSSQTYFNAREARLNVGASWAARSTDTNPWIEVDLGESRVVSGVTTEGYAYQTSVCYCVTKYKVAYQKQPSSDRVHVTDLNGNVTVFPGNTQGDTPVTNLFNESVLVTAVRIEPTEWLTVVSLRLELLGCPFD</sequence>
<dbReference type="GeneID" id="110975483"/>
<proteinExistence type="predicted"/>
<dbReference type="SUPFAM" id="SSF49785">
    <property type="entry name" value="Galactose-binding domain-like"/>
    <property type="match status" value="1"/>
</dbReference>
<dbReference type="Pfam" id="PF00754">
    <property type="entry name" value="F5_F8_type_C"/>
    <property type="match status" value="1"/>
</dbReference>
<dbReference type="Gene3D" id="2.60.120.260">
    <property type="entry name" value="Galactose-binding domain-like"/>
    <property type="match status" value="1"/>
</dbReference>
<feature type="domain" description="F5/8 type C" evidence="2">
    <location>
        <begin position="35"/>
        <end position="185"/>
    </location>
</feature>
<dbReference type="InterPro" id="IPR000421">
    <property type="entry name" value="FA58C"/>
</dbReference>
<name>A0A8B7XS74_ACAPL</name>
<organism evidence="3 4">
    <name type="scientific">Acanthaster planci</name>
    <name type="common">Crown-of-thorns starfish</name>
    <dbReference type="NCBI Taxonomy" id="133434"/>
    <lineage>
        <taxon>Eukaryota</taxon>
        <taxon>Metazoa</taxon>
        <taxon>Echinodermata</taxon>
        <taxon>Eleutherozoa</taxon>
        <taxon>Asterozoa</taxon>
        <taxon>Asteroidea</taxon>
        <taxon>Valvatacea</taxon>
        <taxon>Valvatida</taxon>
        <taxon>Acanthasteridae</taxon>
        <taxon>Acanthaster</taxon>
    </lineage>
</organism>
<evidence type="ECO:0000256" key="1">
    <source>
        <dbReference type="SAM" id="MobiDB-lite"/>
    </source>
</evidence>
<dbReference type="PROSITE" id="PS01286">
    <property type="entry name" value="FA58C_2"/>
    <property type="match status" value="1"/>
</dbReference>
<dbReference type="OrthoDB" id="9973968at2759"/>
<dbReference type="RefSeq" id="XP_022083709.1">
    <property type="nucleotide sequence ID" value="XM_022228017.1"/>
</dbReference>
<evidence type="ECO:0000313" key="4">
    <source>
        <dbReference type="RefSeq" id="XP_022083709.1"/>
    </source>
</evidence>
<dbReference type="OMA" id="HANWIQY"/>
<dbReference type="PANTHER" id="PTHR24543:SF325">
    <property type="entry name" value="F5_8 TYPE C DOMAIN-CONTAINING PROTEIN"/>
    <property type="match status" value="1"/>
</dbReference>
<dbReference type="PANTHER" id="PTHR24543">
    <property type="entry name" value="MULTICOPPER OXIDASE-RELATED"/>
    <property type="match status" value="1"/>
</dbReference>
<dbReference type="KEGG" id="aplc:110975483"/>
<dbReference type="CDD" id="cd00057">
    <property type="entry name" value="FA58C"/>
    <property type="match status" value="1"/>
</dbReference>
<keyword evidence="3" id="KW-1185">Reference proteome</keyword>
<dbReference type="PROSITE" id="PS50022">
    <property type="entry name" value="FA58C_3"/>
    <property type="match status" value="1"/>
</dbReference>
<feature type="region of interest" description="Disordered" evidence="1">
    <location>
        <begin position="13"/>
        <end position="32"/>
    </location>
</feature>
<dbReference type="Proteomes" id="UP000694845">
    <property type="component" value="Unplaced"/>
</dbReference>
<accession>A0A8B7XS74</accession>
<protein>
    <submittedName>
        <fullName evidence="4">Retinoschisin-like</fullName>
    </submittedName>
</protein>
<evidence type="ECO:0000313" key="3">
    <source>
        <dbReference type="Proteomes" id="UP000694845"/>
    </source>
</evidence>
<evidence type="ECO:0000259" key="2">
    <source>
        <dbReference type="PROSITE" id="PS50022"/>
    </source>
</evidence>
<reference evidence="4" key="1">
    <citation type="submission" date="2025-08" db="UniProtKB">
        <authorList>
            <consortium name="RefSeq"/>
        </authorList>
    </citation>
    <scope>IDENTIFICATION</scope>
</reference>